<dbReference type="GO" id="GO:0008137">
    <property type="term" value="F:NADH dehydrogenase (ubiquinone) activity"/>
    <property type="evidence" value="ECO:0007669"/>
    <property type="project" value="InterPro"/>
</dbReference>
<dbReference type="InterPro" id="IPR001750">
    <property type="entry name" value="ND/Mrp_TM"/>
</dbReference>
<feature type="transmembrane region" description="Helical" evidence="8">
    <location>
        <begin position="269"/>
        <end position="294"/>
    </location>
</feature>
<dbReference type="Proteomes" id="UP000503297">
    <property type="component" value="Chromosome"/>
</dbReference>
<evidence type="ECO:0000313" key="11">
    <source>
        <dbReference type="Proteomes" id="UP000503297"/>
    </source>
</evidence>
<organism evidence="10 11">
    <name type="scientific">Berryella wangjianweii</name>
    <dbReference type="NCBI Taxonomy" id="2734634"/>
    <lineage>
        <taxon>Bacteria</taxon>
        <taxon>Bacillati</taxon>
        <taxon>Actinomycetota</taxon>
        <taxon>Coriobacteriia</taxon>
        <taxon>Eggerthellales</taxon>
        <taxon>Eggerthellaceae</taxon>
        <taxon>Berryella</taxon>
    </lineage>
</organism>
<dbReference type="NCBIfam" id="NF005044">
    <property type="entry name" value="PRK06458.1-4"/>
    <property type="match status" value="1"/>
</dbReference>
<feature type="transmembrane region" description="Helical" evidence="8">
    <location>
        <begin position="327"/>
        <end position="344"/>
    </location>
</feature>
<evidence type="ECO:0000256" key="5">
    <source>
        <dbReference type="ARBA" id="ARBA00023002"/>
    </source>
</evidence>
<dbReference type="GO" id="GO:0005886">
    <property type="term" value="C:plasma membrane"/>
    <property type="evidence" value="ECO:0007669"/>
    <property type="project" value="UniProtKB-SubCell"/>
</dbReference>
<keyword evidence="3 7" id="KW-0812">Transmembrane</keyword>
<dbReference type="InterPro" id="IPR052175">
    <property type="entry name" value="ComplexI-like_HydComp"/>
</dbReference>
<feature type="transmembrane region" description="Helical" evidence="8">
    <location>
        <begin position="84"/>
        <end position="108"/>
    </location>
</feature>
<feature type="transmembrane region" description="Helical" evidence="8">
    <location>
        <begin position="388"/>
        <end position="410"/>
    </location>
</feature>
<keyword evidence="6 8" id="KW-0472">Membrane</keyword>
<dbReference type="PANTHER" id="PTHR42682">
    <property type="entry name" value="HYDROGENASE-4 COMPONENT F"/>
    <property type="match status" value="1"/>
</dbReference>
<gene>
    <name evidence="10" type="ORF">HLV38_04195</name>
</gene>
<keyword evidence="5" id="KW-0560">Oxidoreductase</keyword>
<protein>
    <submittedName>
        <fullName evidence="10">Hydrogenase 4 subunit F</fullName>
    </submittedName>
</protein>
<comment type="subcellular location">
    <subcellularLocation>
        <location evidence="1">Cell membrane</location>
        <topology evidence="1">Multi-pass membrane protein</topology>
    </subcellularLocation>
    <subcellularLocation>
        <location evidence="7">Membrane</location>
        <topology evidence="7">Multi-pass membrane protein</topology>
    </subcellularLocation>
</comment>
<dbReference type="GO" id="GO:0042773">
    <property type="term" value="P:ATP synthesis coupled electron transport"/>
    <property type="evidence" value="ECO:0007669"/>
    <property type="project" value="InterPro"/>
</dbReference>
<feature type="transmembrane region" description="Helical" evidence="8">
    <location>
        <begin position="430"/>
        <end position="458"/>
    </location>
</feature>
<feature type="transmembrane region" description="Helical" evidence="8">
    <location>
        <begin position="350"/>
        <end position="376"/>
    </location>
</feature>
<dbReference type="RefSeq" id="WP_173164530.1">
    <property type="nucleotide sequence ID" value="NZ_CP053716.1"/>
</dbReference>
<evidence type="ECO:0000313" key="10">
    <source>
        <dbReference type="EMBL" id="QKF07407.1"/>
    </source>
</evidence>
<dbReference type="InterPro" id="IPR003918">
    <property type="entry name" value="NADH_UbQ_OxRdtase"/>
</dbReference>
<evidence type="ECO:0000256" key="4">
    <source>
        <dbReference type="ARBA" id="ARBA00022989"/>
    </source>
</evidence>
<feature type="transmembrane region" description="Helical" evidence="8">
    <location>
        <begin position="300"/>
        <end position="318"/>
    </location>
</feature>
<accession>A0A6M8J1C0</accession>
<feature type="transmembrane region" description="Helical" evidence="8">
    <location>
        <begin position="128"/>
        <end position="144"/>
    </location>
</feature>
<evidence type="ECO:0000256" key="2">
    <source>
        <dbReference type="ARBA" id="ARBA00022475"/>
    </source>
</evidence>
<feature type="transmembrane region" description="Helical" evidence="8">
    <location>
        <begin position="150"/>
        <end position="169"/>
    </location>
</feature>
<dbReference type="EMBL" id="CP053716">
    <property type="protein sequence ID" value="QKF07407.1"/>
    <property type="molecule type" value="Genomic_DNA"/>
</dbReference>
<dbReference type="Pfam" id="PF00361">
    <property type="entry name" value="Proton_antipo_M"/>
    <property type="match status" value="1"/>
</dbReference>
<feature type="domain" description="NADH:quinone oxidoreductase/Mrp antiporter transmembrane" evidence="9">
    <location>
        <begin position="145"/>
        <end position="442"/>
    </location>
</feature>
<feature type="transmembrane region" description="Helical" evidence="8">
    <location>
        <begin position="181"/>
        <end position="201"/>
    </location>
</feature>
<proteinExistence type="predicted"/>
<keyword evidence="11" id="KW-1185">Reference proteome</keyword>
<evidence type="ECO:0000256" key="1">
    <source>
        <dbReference type="ARBA" id="ARBA00004651"/>
    </source>
</evidence>
<sequence length="542" mass="56974">MDYSSLLLTLIAAPLAAALLMAVLPAKSVSARVFEAVHALSILSVLALSLYVVCQVFLAGGVYFEGGTGLVGTASVDALGGWLHLDALGGVFVALIGVIGCLTGMYSIPYVRHDIQIGHMTPGRVKQYYVFFSLFIFTMLLVAASNNIILMWVAIEATTLATVFLVGAYDAKLSIEAAWKYVIVCTAGVAFGLYSTVLIYANAADVMADPHQAIFWTSVLPYTGSLDGMLVRVAFVFAAIGFGTKAGLFPMHTWLPDAHSEAPSPVSGLLSGVLLKCAMLIVIRFYILAIGAIGPEFPQLVMLILGIASVFMAGLAVFSQDDLKRKLAYHSCENVGIVALFLGFGGPLGIAAALLHCITHGFTKALLFCISGNVLMKYGTRDLNKISGILRTMPATAVLMSIGFFALAGFPPFAMFVSEITGIIAGVQGGHWVIVVIFVIALTIVVSACAHVITQAVFGKAPEGMEKGDVSPFALAPQVVLVALILWFGVAMPAPVLSGIEQATAIVMQTNEAVLHNAPLVGSLFDHADAGAQAPASLNRSL</sequence>
<dbReference type="PRINTS" id="PR01437">
    <property type="entry name" value="NUOXDRDTASE4"/>
</dbReference>
<evidence type="ECO:0000259" key="9">
    <source>
        <dbReference type="Pfam" id="PF00361"/>
    </source>
</evidence>
<feature type="transmembrane region" description="Helical" evidence="8">
    <location>
        <begin position="36"/>
        <end position="64"/>
    </location>
</feature>
<dbReference type="PANTHER" id="PTHR42682:SF5">
    <property type="entry name" value="HYDROGENASE-4 COMPONENT F"/>
    <property type="match status" value="1"/>
</dbReference>
<name>A0A6M8J1C0_9ACTN</name>
<reference evidence="11" key="1">
    <citation type="submission" date="2020-05" db="EMBL/GenBank/DDBJ databases">
        <title>Novel species in genus Nocardioides.</title>
        <authorList>
            <person name="Zhang G."/>
        </authorList>
    </citation>
    <scope>NUCLEOTIDE SEQUENCE [LARGE SCALE GENOMIC DNA]</scope>
    <source>
        <strain evidence="11">zg-1050</strain>
    </source>
</reference>
<feature type="transmembrane region" description="Helical" evidence="8">
    <location>
        <begin position="470"/>
        <end position="490"/>
    </location>
</feature>
<dbReference type="GO" id="GO:0016491">
    <property type="term" value="F:oxidoreductase activity"/>
    <property type="evidence" value="ECO:0007669"/>
    <property type="project" value="UniProtKB-KW"/>
</dbReference>
<feature type="transmembrane region" description="Helical" evidence="8">
    <location>
        <begin position="6"/>
        <end position="24"/>
    </location>
</feature>
<keyword evidence="4 8" id="KW-1133">Transmembrane helix</keyword>
<dbReference type="AlphaFoldDB" id="A0A6M8J1C0"/>
<dbReference type="KEGG" id="bwa:HLV38_04195"/>
<feature type="transmembrane region" description="Helical" evidence="8">
    <location>
        <begin position="229"/>
        <end position="248"/>
    </location>
</feature>
<keyword evidence="2" id="KW-1003">Cell membrane</keyword>
<evidence type="ECO:0000256" key="7">
    <source>
        <dbReference type="RuleBase" id="RU000320"/>
    </source>
</evidence>
<evidence type="ECO:0000256" key="8">
    <source>
        <dbReference type="SAM" id="Phobius"/>
    </source>
</evidence>
<evidence type="ECO:0000256" key="3">
    <source>
        <dbReference type="ARBA" id="ARBA00022692"/>
    </source>
</evidence>
<evidence type="ECO:0000256" key="6">
    <source>
        <dbReference type="ARBA" id="ARBA00023136"/>
    </source>
</evidence>